<feature type="non-terminal residue" evidence="1">
    <location>
        <position position="418"/>
    </location>
</feature>
<keyword evidence="2" id="KW-1185">Reference proteome</keyword>
<accession>A0ACC1JHM4</accession>
<evidence type="ECO:0000313" key="1">
    <source>
        <dbReference type="EMBL" id="KAJ1951424.1"/>
    </source>
</evidence>
<comment type="caution">
    <text evidence="1">The sequence shown here is derived from an EMBL/GenBank/DDBJ whole genome shotgun (WGS) entry which is preliminary data.</text>
</comment>
<proteinExistence type="predicted"/>
<name>A0ACC1JHM4_9FUNG</name>
<sequence>MAEQPGSSGSSPHKSSDLVQGHGYSSDSDNNNSDTNGGSSSGHEGLEIVAKAATKQSNGNEIQEKMATEVEEIEMTERRPAAPAAPAGQKSRGMAGLFNSVVQHIHDIEKENTEINQPTSAMTNIGHIKLKPDAATILPRKQQIMQLGDLEATKSHSEQQHRPGLLSNYLKLMHLDRRLNGSRNQSRQNLQQHPKRSDSRASQTPTVWGKQTPRIVEPPPRQEEERTWQDVEEAQRPVRNSSSLSMFSGLRRRKGRGKQSIRRPRNSNASQSKPRMPADSLGDDTLGSPGSGFFASKKSRTKGSPIGSPLASTPLANTPGMPFRHLSEALPYVASQRHLASLTGTPLAHTRRPSLSSLTGDVSTMPGVTVDSRSLKETLDGIHAMQEQMAANGDGDGNQQQPAHMTERQHIEHAIELL</sequence>
<dbReference type="Proteomes" id="UP001150603">
    <property type="component" value="Unassembled WGS sequence"/>
</dbReference>
<protein>
    <submittedName>
        <fullName evidence="1">Uncharacterized protein</fullName>
    </submittedName>
</protein>
<gene>
    <name evidence="1" type="ORF">FBU59_000170</name>
</gene>
<reference evidence="1" key="1">
    <citation type="submission" date="2022-07" db="EMBL/GenBank/DDBJ databases">
        <title>Phylogenomic reconstructions and comparative analyses of Kickxellomycotina fungi.</title>
        <authorList>
            <person name="Reynolds N.K."/>
            <person name="Stajich J.E."/>
            <person name="Barry K."/>
            <person name="Grigoriev I.V."/>
            <person name="Crous P."/>
            <person name="Smith M.E."/>
        </authorList>
    </citation>
    <scope>NUCLEOTIDE SEQUENCE</scope>
    <source>
        <strain evidence="1">NRRL 5244</strain>
    </source>
</reference>
<dbReference type="EMBL" id="JANBPW010000017">
    <property type="protein sequence ID" value="KAJ1951424.1"/>
    <property type="molecule type" value="Genomic_DNA"/>
</dbReference>
<organism evidence="1 2">
    <name type="scientific">Linderina macrospora</name>
    <dbReference type="NCBI Taxonomy" id="4868"/>
    <lineage>
        <taxon>Eukaryota</taxon>
        <taxon>Fungi</taxon>
        <taxon>Fungi incertae sedis</taxon>
        <taxon>Zoopagomycota</taxon>
        <taxon>Kickxellomycotina</taxon>
        <taxon>Kickxellomycetes</taxon>
        <taxon>Kickxellales</taxon>
        <taxon>Kickxellaceae</taxon>
        <taxon>Linderina</taxon>
    </lineage>
</organism>
<evidence type="ECO:0000313" key="2">
    <source>
        <dbReference type="Proteomes" id="UP001150603"/>
    </source>
</evidence>